<evidence type="ECO:0000313" key="2">
    <source>
        <dbReference type="Proteomes" id="UP000603904"/>
    </source>
</evidence>
<sequence>METMDDLVRAIAEFEVEDLDLQAEPAALAAARRSLAESGLLLVGEIHGVRENPLVIRALTRLLEVDAIALEWSEELAGFLRRGLPVDHPLWWFGDGRVTAGHFAVLHADDPLTVTLFDGAVRAGDDWSARDSAMAHRVLGLAARTLVVAGNAHTSLDPTDDGVPMGAVIADARPGVRAVRIQYGTGRFYNGGPREVNDEVGPAGLRLDGEELVLTLPEFHEATVPHLPFERLQQTYGRLGRVAFG</sequence>
<reference evidence="1 2" key="1">
    <citation type="submission" date="2021-01" db="EMBL/GenBank/DDBJ databases">
        <title>Whole genome shotgun sequence of Microbispora corallina NBRC 16416.</title>
        <authorList>
            <person name="Komaki H."/>
            <person name="Tamura T."/>
        </authorList>
    </citation>
    <scope>NUCLEOTIDE SEQUENCE [LARGE SCALE GENOMIC DNA]</scope>
    <source>
        <strain evidence="1 2">NBRC 16416</strain>
    </source>
</reference>
<comment type="caution">
    <text evidence="1">The sequence shown here is derived from an EMBL/GenBank/DDBJ whole genome shotgun (WGS) entry which is preliminary data.</text>
</comment>
<dbReference type="EMBL" id="BOOC01000011">
    <property type="protein sequence ID" value="GIH39897.1"/>
    <property type="molecule type" value="Genomic_DNA"/>
</dbReference>
<gene>
    <name evidence="1" type="ORF">Mco01_28970</name>
</gene>
<evidence type="ECO:0008006" key="3">
    <source>
        <dbReference type="Google" id="ProtNLM"/>
    </source>
</evidence>
<accession>A0ABQ4FYK5</accession>
<proteinExistence type="predicted"/>
<keyword evidence="2" id="KW-1185">Reference proteome</keyword>
<organism evidence="1 2">
    <name type="scientific">Microbispora corallina</name>
    <dbReference type="NCBI Taxonomy" id="83302"/>
    <lineage>
        <taxon>Bacteria</taxon>
        <taxon>Bacillati</taxon>
        <taxon>Actinomycetota</taxon>
        <taxon>Actinomycetes</taxon>
        <taxon>Streptosporangiales</taxon>
        <taxon>Streptosporangiaceae</taxon>
        <taxon>Microbispora</taxon>
    </lineage>
</organism>
<dbReference type="Proteomes" id="UP000603904">
    <property type="component" value="Unassembled WGS sequence"/>
</dbReference>
<name>A0ABQ4FYK5_9ACTN</name>
<protein>
    <recommendedName>
        <fullName evidence="3">Haem-binding uptake Tiki superfamily ChaN domain-containing protein</fullName>
    </recommendedName>
</protein>
<evidence type="ECO:0000313" key="1">
    <source>
        <dbReference type="EMBL" id="GIH39897.1"/>
    </source>
</evidence>